<keyword evidence="13" id="KW-1185">Reference proteome</keyword>
<dbReference type="GO" id="GO:0016020">
    <property type="term" value="C:membrane"/>
    <property type="evidence" value="ECO:0007669"/>
    <property type="project" value="UniProtKB-SubCell"/>
</dbReference>
<dbReference type="Proteomes" id="UP001642360">
    <property type="component" value="Unassembled WGS sequence"/>
</dbReference>
<comment type="subcellular location">
    <subcellularLocation>
        <location evidence="2">Membrane</location>
        <topology evidence="2">Single-pass membrane protein</topology>
    </subcellularLocation>
</comment>
<feature type="non-terminal residue" evidence="12">
    <location>
        <position position="1"/>
    </location>
</feature>
<evidence type="ECO:0000256" key="5">
    <source>
        <dbReference type="ARBA" id="ARBA00022692"/>
    </source>
</evidence>
<comment type="cofactor">
    <cofactor evidence="1">
        <name>heme</name>
        <dbReference type="ChEBI" id="CHEBI:30413"/>
    </cofactor>
</comment>
<evidence type="ECO:0000313" key="13">
    <source>
        <dbReference type="Proteomes" id="UP001642360"/>
    </source>
</evidence>
<accession>A0ABC8SIY0</accession>
<keyword evidence="7" id="KW-1133">Transmembrane helix</keyword>
<evidence type="ECO:0000256" key="7">
    <source>
        <dbReference type="ARBA" id="ARBA00022989"/>
    </source>
</evidence>
<dbReference type="GO" id="GO:0004497">
    <property type="term" value="F:monooxygenase activity"/>
    <property type="evidence" value="ECO:0007669"/>
    <property type="project" value="UniProtKB-KW"/>
</dbReference>
<dbReference type="PANTHER" id="PTHR47953">
    <property type="entry name" value="OS08G0105600 PROTEIN"/>
    <property type="match status" value="1"/>
</dbReference>
<protein>
    <submittedName>
        <fullName evidence="12">Uncharacterized protein</fullName>
    </submittedName>
</protein>
<dbReference type="Pfam" id="PF00067">
    <property type="entry name" value="p450"/>
    <property type="match status" value="1"/>
</dbReference>
<dbReference type="InterPro" id="IPR001128">
    <property type="entry name" value="Cyt_P450"/>
</dbReference>
<dbReference type="InterPro" id="IPR036396">
    <property type="entry name" value="Cyt_P450_sf"/>
</dbReference>
<keyword evidence="5" id="KW-0812">Transmembrane</keyword>
<comment type="similarity">
    <text evidence="3">Belongs to the cytochrome P450 family.</text>
</comment>
<keyword evidence="4" id="KW-0349">Heme</keyword>
<evidence type="ECO:0000256" key="10">
    <source>
        <dbReference type="ARBA" id="ARBA00023033"/>
    </source>
</evidence>
<evidence type="ECO:0000256" key="3">
    <source>
        <dbReference type="ARBA" id="ARBA00010617"/>
    </source>
</evidence>
<dbReference type="GO" id="GO:0046872">
    <property type="term" value="F:metal ion binding"/>
    <property type="evidence" value="ECO:0007669"/>
    <property type="project" value="UniProtKB-KW"/>
</dbReference>
<dbReference type="InterPro" id="IPR052306">
    <property type="entry name" value="CYP450_71D"/>
</dbReference>
<evidence type="ECO:0000256" key="2">
    <source>
        <dbReference type="ARBA" id="ARBA00004167"/>
    </source>
</evidence>
<dbReference type="AlphaFoldDB" id="A0ABC8SIY0"/>
<evidence type="ECO:0000256" key="8">
    <source>
        <dbReference type="ARBA" id="ARBA00023002"/>
    </source>
</evidence>
<sequence>PPIVAATIMSYDCTSLVFAPYGEYWRQVRKICVLELLSTKRVQSFRSIREEEVYNLIEWIASKTGSPINLTEKIISTTLSITSKAVFGKKSKDQDNYISIIKETVEAAGGFCIEDVYPSLKWLHSIGGMKSKLKKLQQEVDRILGNIINEHKVGKLTKNDGEAYEDLIDVHLKYQEQGNPEFYLTTDNIKAVLHVSVIFLSACF</sequence>
<evidence type="ECO:0000313" key="12">
    <source>
        <dbReference type="EMBL" id="CAK9155049.1"/>
    </source>
</evidence>
<keyword evidence="11" id="KW-0472">Membrane</keyword>
<keyword evidence="6" id="KW-0479">Metal-binding</keyword>
<keyword evidence="10" id="KW-0503">Monooxygenase</keyword>
<keyword evidence="8" id="KW-0560">Oxidoreductase</keyword>
<reference evidence="12 13" key="1">
    <citation type="submission" date="2024-02" db="EMBL/GenBank/DDBJ databases">
        <authorList>
            <person name="Vignale AGUSTIN F."/>
            <person name="Sosa J E."/>
            <person name="Modenutti C."/>
        </authorList>
    </citation>
    <scope>NUCLEOTIDE SEQUENCE [LARGE SCALE GENOMIC DNA]</scope>
</reference>
<dbReference type="Gene3D" id="1.10.630.10">
    <property type="entry name" value="Cytochrome P450"/>
    <property type="match status" value="1"/>
</dbReference>
<dbReference type="SUPFAM" id="SSF48264">
    <property type="entry name" value="Cytochrome P450"/>
    <property type="match status" value="1"/>
</dbReference>
<evidence type="ECO:0000256" key="6">
    <source>
        <dbReference type="ARBA" id="ARBA00022723"/>
    </source>
</evidence>
<name>A0ABC8SIY0_9AQUA</name>
<dbReference type="PANTHER" id="PTHR47953:SF19">
    <property type="entry name" value="OS06G0641600 PROTEIN"/>
    <property type="match status" value="1"/>
</dbReference>
<evidence type="ECO:0000256" key="4">
    <source>
        <dbReference type="ARBA" id="ARBA00022617"/>
    </source>
</evidence>
<evidence type="ECO:0000256" key="11">
    <source>
        <dbReference type="ARBA" id="ARBA00023136"/>
    </source>
</evidence>
<gene>
    <name evidence="12" type="ORF">ILEXP_LOCUS23431</name>
</gene>
<comment type="caution">
    <text evidence="12">The sequence shown here is derived from an EMBL/GenBank/DDBJ whole genome shotgun (WGS) entry which is preliminary data.</text>
</comment>
<dbReference type="EMBL" id="CAUOFW020002627">
    <property type="protein sequence ID" value="CAK9155049.1"/>
    <property type="molecule type" value="Genomic_DNA"/>
</dbReference>
<organism evidence="12 13">
    <name type="scientific">Ilex paraguariensis</name>
    <name type="common">yerba mate</name>
    <dbReference type="NCBI Taxonomy" id="185542"/>
    <lineage>
        <taxon>Eukaryota</taxon>
        <taxon>Viridiplantae</taxon>
        <taxon>Streptophyta</taxon>
        <taxon>Embryophyta</taxon>
        <taxon>Tracheophyta</taxon>
        <taxon>Spermatophyta</taxon>
        <taxon>Magnoliopsida</taxon>
        <taxon>eudicotyledons</taxon>
        <taxon>Gunneridae</taxon>
        <taxon>Pentapetalae</taxon>
        <taxon>asterids</taxon>
        <taxon>campanulids</taxon>
        <taxon>Aquifoliales</taxon>
        <taxon>Aquifoliaceae</taxon>
        <taxon>Ilex</taxon>
    </lineage>
</organism>
<evidence type="ECO:0000256" key="1">
    <source>
        <dbReference type="ARBA" id="ARBA00001971"/>
    </source>
</evidence>
<keyword evidence="9" id="KW-0408">Iron</keyword>
<evidence type="ECO:0000256" key="9">
    <source>
        <dbReference type="ARBA" id="ARBA00023004"/>
    </source>
</evidence>
<proteinExistence type="inferred from homology"/>